<dbReference type="EMBL" id="BARU01009101">
    <property type="protein sequence ID" value="GAH32821.1"/>
    <property type="molecule type" value="Genomic_DNA"/>
</dbReference>
<dbReference type="AlphaFoldDB" id="X1EHL7"/>
<feature type="transmembrane region" description="Helical" evidence="1">
    <location>
        <begin position="75"/>
        <end position="94"/>
    </location>
</feature>
<organism evidence="2">
    <name type="scientific">marine sediment metagenome</name>
    <dbReference type="NCBI Taxonomy" id="412755"/>
    <lineage>
        <taxon>unclassified sequences</taxon>
        <taxon>metagenomes</taxon>
        <taxon>ecological metagenomes</taxon>
    </lineage>
</organism>
<evidence type="ECO:0008006" key="3">
    <source>
        <dbReference type="Google" id="ProtNLM"/>
    </source>
</evidence>
<feature type="transmembrane region" description="Helical" evidence="1">
    <location>
        <begin position="48"/>
        <end position="69"/>
    </location>
</feature>
<sequence length="98" mass="10697">MLGQIFSGIYEKTATAIVSLAEGIVSVVGVAAFIFIPVIQNTAIEIDFLLLPSVFTGGFIAALVSPYMVRIFPNKLWRIFIPIYAIGIGVYVILKIYV</sequence>
<reference evidence="2" key="1">
    <citation type="journal article" date="2014" name="Front. Microbiol.">
        <title>High frequency of phylogenetically diverse reductive dehalogenase-homologous genes in deep subseafloor sedimentary metagenomes.</title>
        <authorList>
            <person name="Kawai M."/>
            <person name="Futagami T."/>
            <person name="Toyoda A."/>
            <person name="Takaki Y."/>
            <person name="Nishi S."/>
            <person name="Hori S."/>
            <person name="Arai W."/>
            <person name="Tsubouchi T."/>
            <person name="Morono Y."/>
            <person name="Uchiyama I."/>
            <person name="Ito T."/>
            <person name="Fujiyama A."/>
            <person name="Inagaki F."/>
            <person name="Takami H."/>
        </authorList>
    </citation>
    <scope>NUCLEOTIDE SEQUENCE</scope>
    <source>
        <strain evidence="2">Expedition CK06-06</strain>
    </source>
</reference>
<proteinExistence type="predicted"/>
<keyword evidence="1" id="KW-1133">Transmembrane helix</keyword>
<protein>
    <recommendedName>
        <fullName evidence="3">Membrane transporter protein</fullName>
    </recommendedName>
</protein>
<name>X1EHL7_9ZZZZ</name>
<accession>X1EHL7</accession>
<comment type="caution">
    <text evidence="2">The sequence shown here is derived from an EMBL/GenBank/DDBJ whole genome shotgun (WGS) entry which is preliminary data.</text>
</comment>
<evidence type="ECO:0000313" key="2">
    <source>
        <dbReference type="EMBL" id="GAH32821.1"/>
    </source>
</evidence>
<gene>
    <name evidence="2" type="ORF">S03H2_17617</name>
</gene>
<feature type="transmembrane region" description="Helical" evidence="1">
    <location>
        <begin position="16"/>
        <end position="36"/>
    </location>
</feature>
<keyword evidence="1" id="KW-0472">Membrane</keyword>
<evidence type="ECO:0000256" key="1">
    <source>
        <dbReference type="SAM" id="Phobius"/>
    </source>
</evidence>
<keyword evidence="1" id="KW-0812">Transmembrane</keyword>